<evidence type="ECO:0000313" key="1">
    <source>
        <dbReference type="EMBL" id="NHZ38475.1"/>
    </source>
</evidence>
<accession>A0ABX0M1R1</accession>
<protein>
    <recommendedName>
        <fullName evidence="3">3-oxoacyl-ACP synthase</fullName>
    </recommendedName>
</protein>
<dbReference type="RefSeq" id="WP_167233013.1">
    <property type="nucleotide sequence ID" value="NZ_VUYU01000054.1"/>
</dbReference>
<sequence>MNRHIENNKDQMRNSLMISAAGLCCSLGYHLDAVVCALRANMDHFQESTFYSAPLKPLNVAMLPDEIYGSKRLQLWTEFAIGDCAKNMAEPLSLFDTARTILVILAPDAIRARGDEMFYRKLAQDAMAGVRATMMPSSIFDKVEAAYRTTVFMEGRIGLAKGLIRAAQHLANHEAEQILLIAADSYINTTDINFYLNEARLFTDGNNDGFIPGEAAAALLLTSAMMDADGLHVKGIGTGEEIGRVDGSTPSRAQGLTQAIRAALNQAKFVNTDIAFRISDQNGEQFYSNEGANAITRVMFGAQKLTQLTLADKIGEVGAASGPAMLAWLQREMGHHMYSPGSTGLIHLASDNGTRCAIVVHQHGDT</sequence>
<keyword evidence="2" id="KW-1185">Reference proteome</keyword>
<gene>
    <name evidence="1" type="ORF">F0185_33550</name>
</gene>
<evidence type="ECO:0008006" key="3">
    <source>
        <dbReference type="Google" id="ProtNLM"/>
    </source>
</evidence>
<dbReference type="SUPFAM" id="SSF53901">
    <property type="entry name" value="Thiolase-like"/>
    <property type="match status" value="2"/>
</dbReference>
<name>A0ABX0M1R1_9BURK</name>
<comment type="caution">
    <text evidence="1">The sequence shown here is derived from an EMBL/GenBank/DDBJ whole genome shotgun (WGS) entry which is preliminary data.</text>
</comment>
<organism evidence="1 2">
    <name type="scientific">Massilia rubra</name>
    <dbReference type="NCBI Taxonomy" id="2607910"/>
    <lineage>
        <taxon>Bacteria</taxon>
        <taxon>Pseudomonadati</taxon>
        <taxon>Pseudomonadota</taxon>
        <taxon>Betaproteobacteria</taxon>
        <taxon>Burkholderiales</taxon>
        <taxon>Oxalobacteraceae</taxon>
        <taxon>Telluria group</taxon>
        <taxon>Massilia</taxon>
    </lineage>
</organism>
<proteinExistence type="predicted"/>
<reference evidence="1 2" key="1">
    <citation type="submission" date="2019-09" db="EMBL/GenBank/DDBJ databases">
        <title>Taxonomy of Antarctic Massilia spp.: description of Massilia rubra sp. nov., Massilia aquatica sp. nov., Massilia mucilaginosa sp. nov., Massilia frigida sp. nov. isolated from streams, lakes and regoliths.</title>
        <authorList>
            <person name="Holochova P."/>
            <person name="Sedlacek I."/>
            <person name="Kralova S."/>
            <person name="Maslanova I."/>
            <person name="Busse H.-J."/>
            <person name="Stankova E."/>
            <person name="Vrbovska V."/>
            <person name="Kovarovic V."/>
            <person name="Bartak M."/>
            <person name="Svec P."/>
            <person name="Pantucek R."/>
        </authorList>
    </citation>
    <scope>NUCLEOTIDE SEQUENCE [LARGE SCALE GENOMIC DNA]</scope>
    <source>
        <strain evidence="1 2">CCM 8692</strain>
    </source>
</reference>
<dbReference type="Gene3D" id="3.40.47.10">
    <property type="match status" value="1"/>
</dbReference>
<dbReference type="EMBL" id="VUYU01000054">
    <property type="protein sequence ID" value="NHZ38475.1"/>
    <property type="molecule type" value="Genomic_DNA"/>
</dbReference>
<evidence type="ECO:0000313" key="2">
    <source>
        <dbReference type="Proteomes" id="UP000785613"/>
    </source>
</evidence>
<dbReference type="InterPro" id="IPR016039">
    <property type="entry name" value="Thiolase-like"/>
</dbReference>
<dbReference type="Proteomes" id="UP000785613">
    <property type="component" value="Unassembled WGS sequence"/>
</dbReference>